<gene>
    <name evidence="1" type="ORF">CBW42_01850</name>
</gene>
<dbReference type="RefSeq" id="WP_087017179.1">
    <property type="nucleotide sequence ID" value="NZ_CP178353.1"/>
</dbReference>
<evidence type="ECO:0000313" key="2">
    <source>
        <dbReference type="Proteomes" id="UP000194903"/>
    </source>
</evidence>
<organism evidence="1 2">
    <name type="scientific">Butyricicoccus porcorum</name>
    <dbReference type="NCBI Taxonomy" id="1945634"/>
    <lineage>
        <taxon>Bacteria</taxon>
        <taxon>Bacillati</taxon>
        <taxon>Bacillota</taxon>
        <taxon>Clostridia</taxon>
        <taxon>Eubacteriales</taxon>
        <taxon>Butyricicoccaceae</taxon>
        <taxon>Butyricicoccus</taxon>
    </lineage>
</organism>
<reference evidence="1 2" key="1">
    <citation type="submission" date="2017-05" db="EMBL/GenBank/DDBJ databases">
        <title>Butyricicoccus porcorum sp. nov. a butyrate-producing bacterium from the swine intestinal tract.</title>
        <authorList>
            <person name="Trachsel J."/>
            <person name="Humphrey S."/>
            <person name="Allen H.K."/>
        </authorList>
    </citation>
    <scope>NUCLEOTIDE SEQUENCE [LARGE SCALE GENOMIC DNA]</scope>
    <source>
        <strain evidence="1">BB10</strain>
    </source>
</reference>
<comment type="caution">
    <text evidence="1">The sequence shown here is derived from an EMBL/GenBank/DDBJ whole genome shotgun (WGS) entry which is preliminary data.</text>
</comment>
<keyword evidence="2" id="KW-1185">Reference proteome</keyword>
<evidence type="ECO:0000313" key="1">
    <source>
        <dbReference type="EMBL" id="OUM21338.1"/>
    </source>
</evidence>
<dbReference type="EMBL" id="NHOC01000002">
    <property type="protein sequence ID" value="OUM21338.1"/>
    <property type="molecule type" value="Genomic_DNA"/>
</dbReference>
<dbReference type="Proteomes" id="UP000194903">
    <property type="component" value="Unassembled WGS sequence"/>
</dbReference>
<accession>A0A252F6C8</accession>
<proteinExistence type="predicted"/>
<name>A0A252F6C8_9FIRM</name>
<sequence length="60" mass="6573">MGMLSEIHQVSKSGSVEQLKSLLEDRQMYSSDFLTSHSAGSAARHEEELALAMISLAARH</sequence>
<protein>
    <submittedName>
        <fullName evidence="1">Uncharacterized protein</fullName>
    </submittedName>
</protein>
<dbReference type="AlphaFoldDB" id="A0A252F6C8"/>